<dbReference type="AlphaFoldDB" id="A0A9Q3E3A5"/>
<dbReference type="Proteomes" id="UP000765509">
    <property type="component" value="Unassembled WGS sequence"/>
</dbReference>
<feature type="transmembrane region" description="Helical" evidence="1">
    <location>
        <begin position="7"/>
        <end position="27"/>
    </location>
</feature>
<dbReference type="OrthoDB" id="2506909at2759"/>
<dbReference type="Pfam" id="PF02992">
    <property type="entry name" value="Transposase_21"/>
    <property type="match status" value="1"/>
</dbReference>
<gene>
    <name evidence="2" type="ORF">O181_052778</name>
</gene>
<comment type="caution">
    <text evidence="2">The sequence shown here is derived from an EMBL/GenBank/DDBJ whole genome shotgun (WGS) entry which is preliminary data.</text>
</comment>
<protein>
    <submittedName>
        <fullName evidence="2">Uncharacterized protein</fullName>
    </submittedName>
</protein>
<dbReference type="EMBL" id="AVOT02023159">
    <property type="protein sequence ID" value="MBW0513063.1"/>
    <property type="molecule type" value="Genomic_DNA"/>
</dbReference>
<evidence type="ECO:0000313" key="2">
    <source>
        <dbReference type="EMBL" id="MBW0513063.1"/>
    </source>
</evidence>
<keyword evidence="3" id="KW-1185">Reference proteome</keyword>
<dbReference type="InterPro" id="IPR004242">
    <property type="entry name" value="Transposase_21"/>
</dbReference>
<keyword evidence="1" id="KW-0812">Transmembrane</keyword>
<organism evidence="2 3">
    <name type="scientific">Austropuccinia psidii MF-1</name>
    <dbReference type="NCBI Taxonomy" id="1389203"/>
    <lineage>
        <taxon>Eukaryota</taxon>
        <taxon>Fungi</taxon>
        <taxon>Dikarya</taxon>
        <taxon>Basidiomycota</taxon>
        <taxon>Pucciniomycotina</taxon>
        <taxon>Pucciniomycetes</taxon>
        <taxon>Pucciniales</taxon>
        <taxon>Sphaerophragmiaceae</taxon>
        <taxon>Austropuccinia</taxon>
    </lineage>
</organism>
<keyword evidence="1" id="KW-1133">Transmembrane helix</keyword>
<evidence type="ECO:0000313" key="3">
    <source>
        <dbReference type="Proteomes" id="UP000765509"/>
    </source>
</evidence>
<keyword evidence="1" id="KW-0472">Membrane</keyword>
<accession>A0A9Q3E3A5</accession>
<name>A0A9Q3E3A5_9BASI</name>
<sequence>MDWSGDASLALEIFMTIPGVLAFSIYVDWFDAHGKPTQLVSIGLIMLICLNLPPGEILKPENVYVAGIILGPKEPNALQLNYLLMPLIKELKELWKGYHFSPTSKDPSGSFIRVVILTDIAYGVAMHKLTGFISHSGNHFCNFCTIHKVQIEEIGPQFHYMRLYHSHKSTIVKWLWESPQQIQAMFSEYGVQYSILEDHMYLDATRMVNLDIMHNLLLGILKGHANFKLCIPQSKSKIYFRSCRKSNDTNSSDSDFMTSNSSLDQITMREAHSLKREAENIINESLPLLPGPKTEK</sequence>
<reference evidence="2" key="1">
    <citation type="submission" date="2021-03" db="EMBL/GenBank/DDBJ databases">
        <title>Draft genome sequence of rust myrtle Austropuccinia psidii MF-1, a brazilian biotype.</title>
        <authorList>
            <person name="Quecine M.C."/>
            <person name="Pachon D.M.R."/>
            <person name="Bonatelli M.L."/>
            <person name="Correr F.H."/>
            <person name="Franceschini L.M."/>
            <person name="Leite T.F."/>
            <person name="Margarido G.R.A."/>
            <person name="Almeida C.A."/>
            <person name="Ferrarezi J.A."/>
            <person name="Labate C.A."/>
        </authorList>
    </citation>
    <scope>NUCLEOTIDE SEQUENCE</scope>
    <source>
        <strain evidence="2">MF-1</strain>
    </source>
</reference>
<proteinExistence type="predicted"/>
<evidence type="ECO:0000256" key="1">
    <source>
        <dbReference type="SAM" id="Phobius"/>
    </source>
</evidence>